<dbReference type="Proteomes" id="UP000451471">
    <property type="component" value="Unassembled WGS sequence"/>
</dbReference>
<dbReference type="PANTHER" id="PTHR22946">
    <property type="entry name" value="DIENELACTONE HYDROLASE DOMAIN-CONTAINING PROTEIN-RELATED"/>
    <property type="match status" value="1"/>
</dbReference>
<evidence type="ECO:0000313" key="4">
    <source>
        <dbReference type="Proteomes" id="UP000451471"/>
    </source>
</evidence>
<dbReference type="RefSeq" id="WP_158203950.1">
    <property type="nucleotide sequence ID" value="NZ_WSZK01000015.1"/>
</dbReference>
<gene>
    <name evidence="3" type="ORF">GQS65_07000</name>
</gene>
<dbReference type="OrthoDB" id="290192at2157"/>
<evidence type="ECO:0000313" key="3">
    <source>
        <dbReference type="EMBL" id="MWG34239.1"/>
    </source>
</evidence>
<dbReference type="InterPro" id="IPR008391">
    <property type="entry name" value="AXE1_dom"/>
</dbReference>
<reference evidence="3 4" key="1">
    <citation type="submission" date="2019-12" db="EMBL/GenBank/DDBJ databases">
        <title>Halocatena pleomorpha gen. nov. sp. nov., an extremely halophilic archaeon of family Halobacteriaceae isolated from saltpan soil.</title>
        <authorList>
            <person name="Pal Y."/>
            <person name="Verma A."/>
            <person name="Krishnamurthi S."/>
            <person name="Kumar P."/>
        </authorList>
    </citation>
    <scope>NUCLEOTIDE SEQUENCE [LARGE SCALE GENOMIC DNA]</scope>
    <source>
        <strain evidence="3 4">JCM 16495</strain>
    </source>
</reference>
<accession>A0A6B0GLA9</accession>
<dbReference type="AlphaFoldDB" id="A0A6B0GLA9"/>
<comment type="caution">
    <text evidence="3">The sequence shown here is derived from an EMBL/GenBank/DDBJ whole genome shotgun (WGS) entry which is preliminary data.</text>
</comment>
<sequence>MDGFGPAVDGHYDVADQTRSYLRERARRQFERTHDERRPLDTRGAVESHREHVREWFLDTIGGLPDRPADADVTVTASLERDGHRVDCLTFESRPGFHVTANCYVPDGEGPHPGVLFCCGHVGAAKIDPLNQRACIELVTNGFVVLAVDPVGQGEREQYHDPDTGERVVGGGGGVFEHCYAGQQWRYAGANVAQVFVHDARCALDVLAERDDVDSDRLGVTGTSGGGLQTQYLCLVDGRPAVAAPCCSVTTREEWLRTGKRIDAEQHLTGAITAGIDYADFLAAFAPIPLFVGAAASDQYFPVEGVHEAVERTRRAYDSFDAAGNVRLHVADEPHCSVYDLSEPVFEWFCARLGDGEYVSCADHDVVDGAALHATPAGSVRAAFPDERTVDDLLREDLASRASTESPEATDGESDAGEAVDPTVVRRRVREQFDLDRAAADLRPRRTRTDEGDGLTVEYVWFRTERDPDIVVTGLLASDPDATARRPAVVCFEDGTAELPERSDDVAELAAAYGTVLVVDPRGVGAVADRPIPIPNWVDHENGIYGTEFKLAYDALLLDDSLFGMRVFDVLRAVELLREATGTDSVALVGEGVGASHALYAAGATEHVERVTLRSLEAGFREMATSHEYPYDARLTVDGVLDCDVPLVLDALDVRGVRVDR</sequence>
<protein>
    <recommendedName>
        <fullName evidence="2">Acetyl xylan esterase domain-containing protein</fullName>
    </recommendedName>
</protein>
<keyword evidence="4" id="KW-1185">Reference proteome</keyword>
<name>A0A6B0GLA9_9EURY</name>
<evidence type="ECO:0000256" key="1">
    <source>
        <dbReference type="SAM" id="MobiDB-lite"/>
    </source>
</evidence>
<feature type="compositionally biased region" description="Acidic residues" evidence="1">
    <location>
        <begin position="408"/>
        <end position="418"/>
    </location>
</feature>
<dbReference type="InterPro" id="IPR050261">
    <property type="entry name" value="FrsA_esterase"/>
</dbReference>
<organism evidence="3 4">
    <name type="scientific">Halomarina oriensis</name>
    <dbReference type="NCBI Taxonomy" id="671145"/>
    <lineage>
        <taxon>Archaea</taxon>
        <taxon>Methanobacteriati</taxon>
        <taxon>Methanobacteriota</taxon>
        <taxon>Stenosarchaea group</taxon>
        <taxon>Halobacteria</taxon>
        <taxon>Halobacteriales</taxon>
        <taxon>Natronomonadaceae</taxon>
        <taxon>Halomarina</taxon>
    </lineage>
</organism>
<feature type="region of interest" description="Disordered" evidence="1">
    <location>
        <begin position="399"/>
        <end position="423"/>
    </location>
</feature>
<dbReference type="Pfam" id="PF05448">
    <property type="entry name" value="AXE1"/>
    <property type="match status" value="1"/>
</dbReference>
<dbReference type="SUPFAM" id="SSF53474">
    <property type="entry name" value="alpha/beta-Hydrolases"/>
    <property type="match status" value="2"/>
</dbReference>
<dbReference type="InterPro" id="IPR029058">
    <property type="entry name" value="AB_hydrolase_fold"/>
</dbReference>
<proteinExistence type="predicted"/>
<dbReference type="EMBL" id="WSZK01000015">
    <property type="protein sequence ID" value="MWG34239.1"/>
    <property type="molecule type" value="Genomic_DNA"/>
</dbReference>
<feature type="domain" description="Acetyl xylan esterase" evidence="2">
    <location>
        <begin position="84"/>
        <end position="227"/>
    </location>
</feature>
<dbReference type="PANTHER" id="PTHR22946:SF8">
    <property type="entry name" value="ACETYL XYLAN ESTERASE DOMAIN-CONTAINING PROTEIN"/>
    <property type="match status" value="1"/>
</dbReference>
<evidence type="ECO:0000259" key="2">
    <source>
        <dbReference type="Pfam" id="PF05448"/>
    </source>
</evidence>
<dbReference type="Gene3D" id="3.40.50.1820">
    <property type="entry name" value="alpha/beta hydrolase"/>
    <property type="match status" value="2"/>
</dbReference>